<dbReference type="Pfam" id="PF09660">
    <property type="entry name" value="DUF2397"/>
    <property type="match status" value="1"/>
</dbReference>
<dbReference type="RefSeq" id="WP_172989394.1">
    <property type="nucleotide sequence ID" value="NZ_CP054038.1"/>
</dbReference>
<evidence type="ECO:0000313" key="1">
    <source>
        <dbReference type="EMBL" id="QKJ18953.1"/>
    </source>
</evidence>
<sequence length="500" mass="55621">MAEPTADPTEPRRRLFAYLTAEHAPQYISIMRILNGEMLAREMSAAEITDSLQREYDVDEQVVEARLAQLVQWGNVVPGVRNQRVTTIADLLRARGRYQVSKLGSRVARESDEVLAAADGAREVARELLGVIAEQLSALATSLRDDGDPETNEVAARVTSVFSNHRVFHDSLRDFYGYLNTVLTRFDLVGDDYMDLKTILIGYVDIIGADVRRNWPTIHRTLRELDPHLDALIVKLQAWQTLTDQNTERTPGRTRKEWEDLTRWYDGNADSSGPASLRSATDQALNQLIVNARRIISNAGSGVSRRSDLLRLAVQFDAAEPADARRLFANTFGVYSWRHLLYGDPEMAQPIASTSWWNAPAVPVAVSLRERGDRSARGRTSPIPDTTMYDQLAVQEAEENERQQRIAATELIAVGTLDDVKLGPAAESLLIGALTQMASGSEDAEPFDFIQAGFSMRRERIDGESRIVFEGGSLVVEGFRFVVTPLGSDLTLTEDTEETA</sequence>
<protein>
    <submittedName>
        <fullName evidence="1">DUF2397 domain-containing protein</fullName>
    </submittedName>
</protein>
<reference evidence="1 2" key="1">
    <citation type="submission" date="2020-05" db="EMBL/GenBank/DDBJ databases">
        <title>Strain PA2F3 complete genome.</title>
        <authorList>
            <person name="Kim Y.-S."/>
            <person name="Kim S.-J."/>
            <person name="Jung H.-k."/>
            <person name="Kim S.-E."/>
            <person name="Kim K.-H."/>
        </authorList>
    </citation>
    <scope>NUCLEOTIDE SEQUENCE [LARGE SCALE GENOMIC DNA]</scope>
    <source>
        <strain evidence="1 2">PA2F3</strain>
    </source>
</reference>
<accession>A0A7D4PTL6</accession>
<dbReference type="InterPro" id="IPR013493">
    <property type="entry name" value="CHP02677"/>
</dbReference>
<dbReference type="Proteomes" id="UP000502498">
    <property type="component" value="Chromosome"/>
</dbReference>
<organism evidence="1 2">
    <name type="scientific">Microbacterium hominis</name>
    <dbReference type="NCBI Taxonomy" id="162426"/>
    <lineage>
        <taxon>Bacteria</taxon>
        <taxon>Bacillati</taxon>
        <taxon>Actinomycetota</taxon>
        <taxon>Actinomycetes</taxon>
        <taxon>Micrococcales</taxon>
        <taxon>Microbacteriaceae</taxon>
        <taxon>Microbacterium</taxon>
    </lineage>
</organism>
<gene>
    <name evidence="1" type="ORF">HQM25_05870</name>
</gene>
<name>A0A7D4PTL6_9MICO</name>
<evidence type="ECO:0000313" key="2">
    <source>
        <dbReference type="Proteomes" id="UP000502498"/>
    </source>
</evidence>
<dbReference type="AlphaFoldDB" id="A0A7D4PTL6"/>
<dbReference type="EMBL" id="CP054038">
    <property type="protein sequence ID" value="QKJ18953.1"/>
    <property type="molecule type" value="Genomic_DNA"/>
</dbReference>
<proteinExistence type="predicted"/>